<dbReference type="EMBL" id="PNIM01000001">
    <property type="protein sequence ID" value="PMB76056.1"/>
    <property type="molecule type" value="Genomic_DNA"/>
</dbReference>
<comment type="similarity">
    <text evidence="1 2">Belongs to the MEMO1 family.</text>
</comment>
<dbReference type="PANTHER" id="PTHR11060">
    <property type="entry name" value="PROTEIN MEMO1"/>
    <property type="match status" value="1"/>
</dbReference>
<dbReference type="GeneID" id="12449531"/>
<evidence type="ECO:0000313" key="3">
    <source>
        <dbReference type="EMBL" id="MBE9391062.1"/>
    </source>
</evidence>
<dbReference type="AlphaFoldDB" id="A0A2J6N489"/>
<organism evidence="4 5">
    <name type="scientific">Fervidicoccus fontis</name>
    <dbReference type="NCBI Taxonomy" id="683846"/>
    <lineage>
        <taxon>Archaea</taxon>
        <taxon>Thermoproteota</taxon>
        <taxon>Thermoprotei</taxon>
        <taxon>Fervidicoccales</taxon>
        <taxon>Fervidicoccaceae</taxon>
        <taxon>Fervidicoccus</taxon>
    </lineage>
</organism>
<sequence>MSGDLVRDPVVAGEFYELRKEKLLEQIRWAFLHPIGPGKEAIFSNSITKNNFGYIAPHAGYIYSGPVAAHTYYNISLEKKPDTFIIIGPNHTGLGAQVSLAPWKQWRTPLGLINVDIELRDYLITKSKVLVPDYNAHLYEHSIEVQLPFLQYIFQKDFQILPIVLMRQTPKVVEKIAEELLDATEHLGRDFTIIASSDMSHYEPYDVAKRKDLKAFEMIKKRDINLFYNYLETENVSMCGPGGVMILMTISKMKNGREPEILKYATSGDLTGDKDAVVGYLSAKFPI</sequence>
<dbReference type="Proteomes" id="UP000237153">
    <property type="component" value="Unassembled WGS sequence"/>
</dbReference>
<comment type="caution">
    <text evidence="4">The sequence shown here is derived from an EMBL/GenBank/DDBJ whole genome shotgun (WGS) entry which is preliminary data.</text>
</comment>
<evidence type="ECO:0000256" key="1">
    <source>
        <dbReference type="ARBA" id="ARBA00006315"/>
    </source>
</evidence>
<dbReference type="NCBIfam" id="TIGR04336">
    <property type="entry name" value="AmmeMemoSam_B"/>
    <property type="match status" value="1"/>
</dbReference>
<accession>A0A2J6N489</accession>
<evidence type="ECO:0000313" key="5">
    <source>
        <dbReference type="Proteomes" id="UP000237153"/>
    </source>
</evidence>
<evidence type="ECO:0000313" key="4">
    <source>
        <dbReference type="EMBL" id="PMB76056.1"/>
    </source>
</evidence>
<dbReference type="EMBL" id="JADEZV010000002">
    <property type="protein sequence ID" value="MBE9391062.1"/>
    <property type="molecule type" value="Genomic_DNA"/>
</dbReference>
<dbReference type="InterPro" id="IPR002737">
    <property type="entry name" value="MEMO1_fam"/>
</dbReference>
<evidence type="ECO:0000256" key="2">
    <source>
        <dbReference type="HAMAP-Rule" id="MF_00055"/>
    </source>
</evidence>
<dbReference type="Gene3D" id="3.40.830.10">
    <property type="entry name" value="LigB-like"/>
    <property type="match status" value="1"/>
</dbReference>
<dbReference type="HAMAP" id="MF_00055">
    <property type="entry name" value="MEMO1"/>
    <property type="match status" value="1"/>
</dbReference>
<dbReference type="RefSeq" id="WP_014557597.1">
    <property type="nucleotide sequence ID" value="NZ_JADEZV010000002.1"/>
</dbReference>
<dbReference type="Proteomes" id="UP000652307">
    <property type="component" value="Unassembled WGS sequence"/>
</dbReference>
<proteinExistence type="inferred from homology"/>
<dbReference type="OMA" id="EQEAQYG"/>
<dbReference type="CDD" id="cd07361">
    <property type="entry name" value="MEMO_like"/>
    <property type="match status" value="1"/>
</dbReference>
<dbReference type="Pfam" id="PF01875">
    <property type="entry name" value="Memo"/>
    <property type="match status" value="1"/>
</dbReference>
<protein>
    <recommendedName>
        <fullName evidence="2">MEMO1 family protein C0188_00075</fullName>
    </recommendedName>
</protein>
<gene>
    <name evidence="4" type="primary">amrB</name>
    <name evidence="4" type="ORF">C0188_00075</name>
    <name evidence="3" type="ORF">IOK49_03080</name>
</gene>
<dbReference type="PANTHER" id="PTHR11060:SF0">
    <property type="entry name" value="PROTEIN MEMO1"/>
    <property type="match status" value="1"/>
</dbReference>
<reference evidence="4 5" key="1">
    <citation type="submission" date="2018-01" db="EMBL/GenBank/DDBJ databases">
        <title>Metagenomic assembled genomes from two thermal pools in the Uzon Caldera, Kamchatka, Russia.</title>
        <authorList>
            <person name="Wilkins L."/>
            <person name="Ettinger C."/>
        </authorList>
    </citation>
    <scope>NUCLEOTIDE SEQUENCE [LARGE SCALE GENOMIC DNA]</scope>
    <source>
        <strain evidence="4">ZAV-06</strain>
    </source>
</reference>
<reference evidence="3" key="2">
    <citation type="submission" date="2020-10" db="EMBL/GenBank/DDBJ databases">
        <title>Fervidococcus fontis strain 3639Fd - the first crenarchaeon capable of growth on lipids.</title>
        <authorList>
            <person name="Kochetkova T.V."/>
            <person name="Elcheninov A.G."/>
            <person name="Toschakov S.V."/>
            <person name="Kublanov I.V."/>
        </authorList>
    </citation>
    <scope>NUCLEOTIDE SEQUENCE</scope>
    <source>
        <strain evidence="3">3639Fd</strain>
    </source>
</reference>
<name>A0A2J6N489_9CREN</name>